<protein>
    <submittedName>
        <fullName evidence="1">Transcriptional regulator</fullName>
    </submittedName>
</protein>
<evidence type="ECO:0000313" key="2">
    <source>
        <dbReference type="Proteomes" id="UP001201701"/>
    </source>
</evidence>
<evidence type="ECO:0000313" key="1">
    <source>
        <dbReference type="EMBL" id="MCG7504137.1"/>
    </source>
</evidence>
<dbReference type="Proteomes" id="UP001201701">
    <property type="component" value="Unassembled WGS sequence"/>
</dbReference>
<reference evidence="1 2" key="1">
    <citation type="submission" date="2022-02" db="EMBL/GenBank/DDBJ databases">
        <title>Draft genome sequence of Mezorhizobium retamae strain IRAMC:0171 isolated from Retama raetam nodules.</title>
        <authorList>
            <person name="Bengaied R."/>
            <person name="Sbissi I."/>
            <person name="Huber K."/>
            <person name="Ghodbane F."/>
            <person name="Nouioui I."/>
            <person name="Tarhouni M."/>
            <person name="Gtari M."/>
        </authorList>
    </citation>
    <scope>NUCLEOTIDE SEQUENCE [LARGE SCALE GENOMIC DNA]</scope>
    <source>
        <strain evidence="1 2">IRAMC:0171</strain>
    </source>
</reference>
<dbReference type="RefSeq" id="WP_239362178.1">
    <property type="nucleotide sequence ID" value="NZ_JAKREW010000002.1"/>
</dbReference>
<keyword evidence="2" id="KW-1185">Reference proteome</keyword>
<accession>A0ABS9Q9R3</accession>
<organism evidence="1 2">
    <name type="scientific">Mesorhizobium retamae</name>
    <dbReference type="NCBI Taxonomy" id="2912854"/>
    <lineage>
        <taxon>Bacteria</taxon>
        <taxon>Pseudomonadati</taxon>
        <taxon>Pseudomonadota</taxon>
        <taxon>Alphaproteobacteria</taxon>
        <taxon>Hyphomicrobiales</taxon>
        <taxon>Phyllobacteriaceae</taxon>
        <taxon>Mesorhizobium</taxon>
    </lineage>
</organism>
<gene>
    <name evidence="1" type="ORF">L4923_03800</name>
</gene>
<comment type="caution">
    <text evidence="1">The sequence shown here is derived from an EMBL/GenBank/DDBJ whole genome shotgun (WGS) entry which is preliminary data.</text>
</comment>
<proteinExistence type="predicted"/>
<sequence>MLSRPYVELLRQAQRASRRPDEAEDLLQAVLLSAIEAGRSDLSCPDNRRWLQGAIRKRAAFEARTAIRRRQRETRWQAEPATASSAQEGMPRTFVAELPAALRTTALLALTGHTRQEITWLLRLSDPALRQRIAEIRRRWRDAGGHRFEEIPGLDGTLHFGRIRRALLGPARRDGVLLASHDPDGHLFLVSIPSQIRVARQQGERKPSTQE</sequence>
<dbReference type="EMBL" id="JAKREW010000002">
    <property type="protein sequence ID" value="MCG7504137.1"/>
    <property type="molecule type" value="Genomic_DNA"/>
</dbReference>
<name>A0ABS9Q9R3_9HYPH</name>